<feature type="domain" description="3-hydroxyacyl-CoA dehydrogenase C-terminal" evidence="4">
    <location>
        <begin position="204"/>
        <end position="300"/>
    </location>
</feature>
<dbReference type="Proteomes" id="UP000245884">
    <property type="component" value="Unassembled WGS sequence"/>
</dbReference>
<dbReference type="InterPro" id="IPR008927">
    <property type="entry name" value="6-PGluconate_DH-like_C_sf"/>
</dbReference>
<dbReference type="GeneID" id="37028920"/>
<dbReference type="InterPro" id="IPR036291">
    <property type="entry name" value="NAD(P)-bd_dom_sf"/>
</dbReference>
<dbReference type="Pfam" id="PF00725">
    <property type="entry name" value="3HCDH"/>
    <property type="match status" value="1"/>
</dbReference>
<evidence type="ECO:0000259" key="5">
    <source>
        <dbReference type="Pfam" id="PF02737"/>
    </source>
</evidence>
<dbReference type="Pfam" id="PF02737">
    <property type="entry name" value="3HCDH_N"/>
    <property type="match status" value="1"/>
</dbReference>
<evidence type="ECO:0008006" key="8">
    <source>
        <dbReference type="Google" id="ProtNLM"/>
    </source>
</evidence>
<evidence type="ECO:0000256" key="1">
    <source>
        <dbReference type="ARBA" id="ARBA00009463"/>
    </source>
</evidence>
<dbReference type="GO" id="GO:0016616">
    <property type="term" value="F:oxidoreductase activity, acting on the CH-OH group of donors, NAD or NADP as acceptor"/>
    <property type="evidence" value="ECO:0007669"/>
    <property type="project" value="InterPro"/>
</dbReference>
<dbReference type="SUPFAM" id="SSF51735">
    <property type="entry name" value="NAD(P)-binding Rossmann-fold domains"/>
    <property type="match status" value="1"/>
</dbReference>
<dbReference type="PANTHER" id="PTHR48075">
    <property type="entry name" value="3-HYDROXYACYL-COA DEHYDROGENASE FAMILY PROTEIN"/>
    <property type="match status" value="1"/>
</dbReference>
<comment type="similarity">
    <text evidence="1">Belongs to the 3-hydroxyacyl-CoA dehydrogenase family.</text>
</comment>
<dbReference type="Gene3D" id="3.40.50.720">
    <property type="entry name" value="NAD(P)-binding Rossmann-like Domain"/>
    <property type="match status" value="1"/>
</dbReference>
<evidence type="ECO:0000259" key="4">
    <source>
        <dbReference type="Pfam" id="PF00725"/>
    </source>
</evidence>
<dbReference type="Gene3D" id="1.10.1040.10">
    <property type="entry name" value="N-(1-d-carboxylethyl)-l-norvaline Dehydrogenase, domain 2"/>
    <property type="match status" value="1"/>
</dbReference>
<dbReference type="InterPro" id="IPR006176">
    <property type="entry name" value="3-OHacyl-CoA_DH_NAD-bd"/>
</dbReference>
<dbReference type="AlphaFoldDB" id="A0A316UH86"/>
<dbReference type="SUPFAM" id="SSF48179">
    <property type="entry name" value="6-phosphogluconate dehydrogenase C-terminal domain-like"/>
    <property type="match status" value="1"/>
</dbReference>
<dbReference type="RefSeq" id="XP_025359299.1">
    <property type="nucleotide sequence ID" value="XM_025507097.1"/>
</dbReference>
<gene>
    <name evidence="6" type="ORF">BDZ90DRAFT_234650</name>
</gene>
<name>A0A316UH86_9BASI</name>
<dbReference type="STRING" id="1569628.A0A316UH86"/>
<feature type="site" description="Important for catalytic activity" evidence="3">
    <location>
        <position position="157"/>
    </location>
</feature>
<dbReference type="EMBL" id="KZ819679">
    <property type="protein sequence ID" value="PWN24687.1"/>
    <property type="molecule type" value="Genomic_DNA"/>
</dbReference>
<feature type="domain" description="3-hydroxyacyl-CoA dehydrogenase NAD binding" evidence="5">
    <location>
        <begin position="7"/>
        <end position="201"/>
    </location>
</feature>
<evidence type="ECO:0000256" key="2">
    <source>
        <dbReference type="ARBA" id="ARBA00023002"/>
    </source>
</evidence>
<organism evidence="6 7">
    <name type="scientific">Jaminaea rosea</name>
    <dbReference type="NCBI Taxonomy" id="1569628"/>
    <lineage>
        <taxon>Eukaryota</taxon>
        <taxon>Fungi</taxon>
        <taxon>Dikarya</taxon>
        <taxon>Basidiomycota</taxon>
        <taxon>Ustilaginomycotina</taxon>
        <taxon>Exobasidiomycetes</taxon>
        <taxon>Microstromatales</taxon>
        <taxon>Microstromatales incertae sedis</taxon>
        <taxon>Jaminaea</taxon>
    </lineage>
</organism>
<proteinExistence type="inferred from homology"/>
<dbReference type="InterPro" id="IPR013328">
    <property type="entry name" value="6PGD_dom2"/>
</dbReference>
<keyword evidence="7" id="KW-1185">Reference proteome</keyword>
<accession>A0A316UH86</accession>
<dbReference type="OrthoDB" id="5958943at2759"/>
<dbReference type="PIRSF" id="PIRSF000105">
    <property type="entry name" value="HCDH"/>
    <property type="match status" value="1"/>
</dbReference>
<evidence type="ECO:0000313" key="7">
    <source>
        <dbReference type="Proteomes" id="UP000245884"/>
    </source>
</evidence>
<evidence type="ECO:0000313" key="6">
    <source>
        <dbReference type="EMBL" id="PWN24687.1"/>
    </source>
</evidence>
<dbReference type="PANTHER" id="PTHR48075:SF5">
    <property type="entry name" value="3-HYDROXYBUTYRYL-COA DEHYDROGENASE"/>
    <property type="match status" value="1"/>
</dbReference>
<dbReference type="GO" id="GO:0070403">
    <property type="term" value="F:NAD+ binding"/>
    <property type="evidence" value="ECO:0007669"/>
    <property type="project" value="InterPro"/>
</dbReference>
<protein>
    <recommendedName>
        <fullName evidence="8">3-hydroxybutyryl-CoA dehydrogenase</fullName>
    </recommendedName>
</protein>
<dbReference type="GO" id="GO:0006631">
    <property type="term" value="P:fatty acid metabolic process"/>
    <property type="evidence" value="ECO:0007669"/>
    <property type="project" value="InterPro"/>
</dbReference>
<evidence type="ECO:0000256" key="3">
    <source>
        <dbReference type="PIRSR" id="PIRSR000105-1"/>
    </source>
</evidence>
<dbReference type="InterPro" id="IPR022694">
    <property type="entry name" value="3-OHacyl-CoA_DH"/>
</dbReference>
<reference evidence="6 7" key="1">
    <citation type="journal article" date="2018" name="Mol. Biol. Evol.">
        <title>Broad Genomic Sampling Reveals a Smut Pathogenic Ancestry of the Fungal Clade Ustilaginomycotina.</title>
        <authorList>
            <person name="Kijpornyongpan T."/>
            <person name="Mondo S.J."/>
            <person name="Barry K."/>
            <person name="Sandor L."/>
            <person name="Lee J."/>
            <person name="Lipzen A."/>
            <person name="Pangilinan J."/>
            <person name="LaButti K."/>
            <person name="Hainaut M."/>
            <person name="Henrissat B."/>
            <person name="Grigoriev I.V."/>
            <person name="Spatafora J.W."/>
            <person name="Aime M.C."/>
        </authorList>
    </citation>
    <scope>NUCLEOTIDE SEQUENCE [LARGE SCALE GENOMIC DNA]</scope>
    <source>
        <strain evidence="6 7">MCA 5214</strain>
    </source>
</reference>
<keyword evidence="2" id="KW-0560">Oxidoreductase</keyword>
<dbReference type="InterPro" id="IPR006108">
    <property type="entry name" value="3HC_DH_C"/>
</dbReference>
<sequence>MANPITKIAVTGAGQMGLGIAYVAAVNARASVRLYDGNVKALDKGVAFFESLLAKDVKKNKMTQQQADEARGRLSIIKDLEALGDKPPEMVCEAIVENLGAKQDLFKRLANIVPVETILATNTSSISVSKIASAAVREKFQGGERDRESPARVLSAHFMWPVPVSTVVEVIPALQTSPEVLSRVIEFVEKQLGKRVVASKDRPGFIANRLLCPMLNEAILLLDESVATREDIDATMKMAMRHPQGPLELADTIGLDTVLSIMETLHRETGDSKYRPAALLSRMVDAGWYGRKSGKGFYDY</sequence>